<dbReference type="AlphaFoldDB" id="A0A914R196"/>
<dbReference type="WBParaSite" id="PEQ_0000002401-mRNA-1">
    <property type="protein sequence ID" value="PEQ_0000002401-mRNA-1"/>
    <property type="gene ID" value="PEQ_0000002401"/>
</dbReference>
<sequence length="84" mass="9331">MVAVSVGSYLDLPAFSIANWLGNESLCARLPAVVIRKYMNAYAQAVGIIKNIMCNVKVTHIRIVRQLLSPSHFSQIPKYVTLNI</sequence>
<protein>
    <submittedName>
        <fullName evidence="2">Uncharacterized protein</fullName>
    </submittedName>
</protein>
<evidence type="ECO:0000313" key="1">
    <source>
        <dbReference type="Proteomes" id="UP000887564"/>
    </source>
</evidence>
<reference evidence="2" key="1">
    <citation type="submission" date="2022-11" db="UniProtKB">
        <authorList>
            <consortium name="WormBaseParasite"/>
        </authorList>
    </citation>
    <scope>IDENTIFICATION</scope>
</reference>
<accession>A0A914R196</accession>
<name>A0A914R196_PAREQ</name>
<organism evidence="1 2">
    <name type="scientific">Parascaris equorum</name>
    <name type="common">Equine roundworm</name>
    <dbReference type="NCBI Taxonomy" id="6256"/>
    <lineage>
        <taxon>Eukaryota</taxon>
        <taxon>Metazoa</taxon>
        <taxon>Ecdysozoa</taxon>
        <taxon>Nematoda</taxon>
        <taxon>Chromadorea</taxon>
        <taxon>Rhabditida</taxon>
        <taxon>Spirurina</taxon>
        <taxon>Ascaridomorpha</taxon>
        <taxon>Ascaridoidea</taxon>
        <taxon>Ascarididae</taxon>
        <taxon>Parascaris</taxon>
    </lineage>
</organism>
<keyword evidence="1" id="KW-1185">Reference proteome</keyword>
<dbReference type="Proteomes" id="UP000887564">
    <property type="component" value="Unplaced"/>
</dbReference>
<evidence type="ECO:0000313" key="2">
    <source>
        <dbReference type="WBParaSite" id="PEQ_0000002401-mRNA-1"/>
    </source>
</evidence>
<proteinExistence type="predicted"/>